<keyword evidence="3" id="KW-1185">Reference proteome</keyword>
<protein>
    <submittedName>
        <fullName evidence="2">Uncharacterized protein</fullName>
    </submittedName>
</protein>
<evidence type="ECO:0000313" key="2">
    <source>
        <dbReference type="EMBL" id="CAK9066090.1"/>
    </source>
</evidence>
<feature type="compositionally biased region" description="Basic and acidic residues" evidence="1">
    <location>
        <begin position="39"/>
        <end position="64"/>
    </location>
</feature>
<proteinExistence type="predicted"/>
<feature type="compositionally biased region" description="Gly residues" evidence="1">
    <location>
        <begin position="133"/>
        <end position="151"/>
    </location>
</feature>
<accession>A0ABP0NQL9</accession>
<evidence type="ECO:0000313" key="3">
    <source>
        <dbReference type="Proteomes" id="UP001642484"/>
    </source>
</evidence>
<dbReference type="EMBL" id="CAXAMN010022072">
    <property type="protein sequence ID" value="CAK9066090.1"/>
    <property type="molecule type" value="Genomic_DNA"/>
</dbReference>
<feature type="region of interest" description="Disordered" evidence="1">
    <location>
        <begin position="31"/>
        <end position="64"/>
    </location>
</feature>
<feature type="region of interest" description="Disordered" evidence="1">
    <location>
        <begin position="104"/>
        <end position="151"/>
    </location>
</feature>
<feature type="non-terminal residue" evidence="2">
    <location>
        <position position="151"/>
    </location>
</feature>
<dbReference type="Proteomes" id="UP001642484">
    <property type="component" value="Unassembled WGS sequence"/>
</dbReference>
<sequence>MGRFLLELQASPHCHGVLSRRFPTAFDDYTQAHQQSQADADKAAKEADAGMEDALKDTSESSKELGMKIGREQSGEDDAMKVNALGTDDKAKCKDGCRLGDGAGLAIGPPPEEDFSGATGSGSAGVAFPGQSGASGQGQGVAGQGGSGQGV</sequence>
<reference evidence="2 3" key="1">
    <citation type="submission" date="2024-02" db="EMBL/GenBank/DDBJ databases">
        <authorList>
            <person name="Chen Y."/>
            <person name="Shah S."/>
            <person name="Dougan E. K."/>
            <person name="Thang M."/>
            <person name="Chan C."/>
        </authorList>
    </citation>
    <scope>NUCLEOTIDE SEQUENCE [LARGE SCALE GENOMIC DNA]</scope>
</reference>
<evidence type="ECO:0000256" key="1">
    <source>
        <dbReference type="SAM" id="MobiDB-lite"/>
    </source>
</evidence>
<gene>
    <name evidence="2" type="ORF">CCMP2556_LOCUS32452</name>
</gene>
<comment type="caution">
    <text evidence="2">The sequence shown here is derived from an EMBL/GenBank/DDBJ whole genome shotgun (WGS) entry which is preliminary data.</text>
</comment>
<organism evidence="2 3">
    <name type="scientific">Durusdinium trenchii</name>
    <dbReference type="NCBI Taxonomy" id="1381693"/>
    <lineage>
        <taxon>Eukaryota</taxon>
        <taxon>Sar</taxon>
        <taxon>Alveolata</taxon>
        <taxon>Dinophyceae</taxon>
        <taxon>Suessiales</taxon>
        <taxon>Symbiodiniaceae</taxon>
        <taxon>Durusdinium</taxon>
    </lineage>
</organism>
<name>A0ABP0NQL9_9DINO</name>